<proteinExistence type="predicted"/>
<dbReference type="PROSITE" id="PS51482">
    <property type="entry name" value="DEGV"/>
    <property type="match status" value="1"/>
</dbReference>
<dbReference type="Gene3D" id="3.40.50.10170">
    <property type="match status" value="1"/>
</dbReference>
<gene>
    <name evidence="2" type="ORF">H9981_10605</name>
</gene>
<keyword evidence="1" id="KW-0446">Lipid-binding</keyword>
<sequence length="292" mass="31511">MPGIGIMTDSNCGIMPSEERGYGIHVLPMPVIIDGKTFSEGVDITPDIFYQKQASGSVITTSQPSPGDVAAMWDRLLSSYDEIVFIPMSSGLSNTCQTALILADDEPYRGRVHVVDNHRISVTQAVSVLDAKILADEGRSGAEIKQILEQEALDATIYIAVDTLEYLKKGGRITPAAAAFGSMLRIKPVLTIQGGKLDSCARARGMRSAFHTMLGALKKDLDTRLAPLRAQGCLKVGLANTPMEPEKLDAFKAEMHENFPDMDFVYFPLTMSIGTHVGPGGLGIGAVRFHDK</sequence>
<dbReference type="NCBIfam" id="TIGR00762">
    <property type="entry name" value="DegV"/>
    <property type="match status" value="1"/>
</dbReference>
<dbReference type="GO" id="GO:0008289">
    <property type="term" value="F:lipid binding"/>
    <property type="evidence" value="ECO:0007669"/>
    <property type="project" value="UniProtKB-KW"/>
</dbReference>
<reference evidence="2" key="2">
    <citation type="submission" date="2021-04" db="EMBL/GenBank/DDBJ databases">
        <authorList>
            <person name="Gilroy R."/>
        </authorList>
    </citation>
    <scope>NUCLEOTIDE SEQUENCE</scope>
    <source>
        <strain evidence="2">ChiSjej5B23-15282</strain>
    </source>
</reference>
<accession>A0A9D1VZK7</accession>
<dbReference type="EMBL" id="DXFA01000175">
    <property type="protein sequence ID" value="HIX49438.1"/>
    <property type="molecule type" value="Genomic_DNA"/>
</dbReference>
<dbReference type="PANTHER" id="PTHR33434">
    <property type="entry name" value="DEGV DOMAIN-CONTAINING PROTEIN DR_1986-RELATED"/>
    <property type="match status" value="1"/>
</dbReference>
<comment type="caution">
    <text evidence="2">The sequence shown here is derived from an EMBL/GenBank/DDBJ whole genome shotgun (WGS) entry which is preliminary data.</text>
</comment>
<dbReference type="InterPro" id="IPR043168">
    <property type="entry name" value="DegV_C"/>
</dbReference>
<evidence type="ECO:0000313" key="3">
    <source>
        <dbReference type="Proteomes" id="UP000824243"/>
    </source>
</evidence>
<dbReference type="InterPro" id="IPR050270">
    <property type="entry name" value="DegV_domain_contain"/>
</dbReference>
<evidence type="ECO:0000256" key="1">
    <source>
        <dbReference type="ARBA" id="ARBA00023121"/>
    </source>
</evidence>
<evidence type="ECO:0000313" key="2">
    <source>
        <dbReference type="EMBL" id="HIX49438.1"/>
    </source>
</evidence>
<protein>
    <submittedName>
        <fullName evidence="2">DegV family protein</fullName>
    </submittedName>
</protein>
<dbReference type="Proteomes" id="UP000824243">
    <property type="component" value="Unassembled WGS sequence"/>
</dbReference>
<organism evidence="2 3">
    <name type="scientific">Candidatus Mediterraneibacter caccavium</name>
    <dbReference type="NCBI Taxonomy" id="2838661"/>
    <lineage>
        <taxon>Bacteria</taxon>
        <taxon>Bacillati</taxon>
        <taxon>Bacillota</taxon>
        <taxon>Clostridia</taxon>
        <taxon>Lachnospirales</taxon>
        <taxon>Lachnospiraceae</taxon>
        <taxon>Mediterraneibacter</taxon>
    </lineage>
</organism>
<dbReference type="Pfam" id="PF02645">
    <property type="entry name" value="DegV"/>
    <property type="match status" value="1"/>
</dbReference>
<name>A0A9D1VZK7_9FIRM</name>
<reference evidence="2" key="1">
    <citation type="journal article" date="2021" name="PeerJ">
        <title>Extensive microbial diversity within the chicken gut microbiome revealed by metagenomics and culture.</title>
        <authorList>
            <person name="Gilroy R."/>
            <person name="Ravi A."/>
            <person name="Getino M."/>
            <person name="Pursley I."/>
            <person name="Horton D.L."/>
            <person name="Alikhan N.F."/>
            <person name="Baker D."/>
            <person name="Gharbi K."/>
            <person name="Hall N."/>
            <person name="Watson M."/>
            <person name="Adriaenssens E.M."/>
            <person name="Foster-Nyarko E."/>
            <person name="Jarju S."/>
            <person name="Secka A."/>
            <person name="Antonio M."/>
            <person name="Oren A."/>
            <person name="Chaudhuri R.R."/>
            <person name="La Ragione R."/>
            <person name="Hildebrand F."/>
            <person name="Pallen M.J."/>
        </authorList>
    </citation>
    <scope>NUCLEOTIDE SEQUENCE</scope>
    <source>
        <strain evidence="2">ChiSjej5B23-15282</strain>
    </source>
</reference>
<dbReference type="Gene3D" id="3.30.1180.10">
    <property type="match status" value="1"/>
</dbReference>
<dbReference type="InterPro" id="IPR003797">
    <property type="entry name" value="DegV"/>
</dbReference>
<dbReference type="AlphaFoldDB" id="A0A9D1VZK7"/>
<dbReference type="PANTHER" id="PTHR33434:SF2">
    <property type="entry name" value="FATTY ACID-BINDING PROTEIN TM_1468"/>
    <property type="match status" value="1"/>
</dbReference>
<dbReference type="SUPFAM" id="SSF82549">
    <property type="entry name" value="DAK1/DegV-like"/>
    <property type="match status" value="1"/>
</dbReference>